<sequence>MFQCGDNIYGVLLSNDPHPTIQVDYAPEHEAAPFNAAGDPILAYRSTATTGATRDGKPRPDGWVLFTADGEEFITGLTSLTDVDRAVADAEDHLLWLRETQERSAQNSPSA</sequence>
<dbReference type="EMBL" id="LR134355">
    <property type="protein sequence ID" value="VEG48519.1"/>
    <property type="molecule type" value="Genomic_DNA"/>
</dbReference>
<dbReference type="AlphaFoldDB" id="A0A3S4VCB5"/>
<gene>
    <name evidence="1" type="ORF">NCTC10485_02817</name>
</gene>
<proteinExistence type="predicted"/>
<keyword evidence="2" id="KW-1185">Reference proteome</keyword>
<reference evidence="1 2" key="1">
    <citation type="submission" date="2018-12" db="EMBL/GenBank/DDBJ databases">
        <authorList>
            <consortium name="Pathogen Informatics"/>
        </authorList>
    </citation>
    <scope>NUCLEOTIDE SEQUENCE [LARGE SCALE GENOMIC DNA]</scope>
    <source>
        <strain evidence="1 2">NCTC10485</strain>
    </source>
</reference>
<dbReference type="Proteomes" id="UP000282551">
    <property type="component" value="Chromosome"/>
</dbReference>
<evidence type="ECO:0000313" key="2">
    <source>
        <dbReference type="Proteomes" id="UP000282551"/>
    </source>
</evidence>
<name>A0A3S4VCB5_MYCCI</name>
<accession>A0A3S4VCB5</accession>
<organism evidence="1 2">
    <name type="scientific">Mycolicibacterium chitae</name>
    <name type="common">Mycobacterium chitae</name>
    <dbReference type="NCBI Taxonomy" id="1792"/>
    <lineage>
        <taxon>Bacteria</taxon>
        <taxon>Bacillati</taxon>
        <taxon>Actinomycetota</taxon>
        <taxon>Actinomycetes</taxon>
        <taxon>Mycobacteriales</taxon>
        <taxon>Mycobacteriaceae</taxon>
        <taxon>Mycolicibacterium</taxon>
    </lineage>
</organism>
<evidence type="ECO:0000313" key="1">
    <source>
        <dbReference type="EMBL" id="VEG48519.1"/>
    </source>
</evidence>
<protein>
    <submittedName>
        <fullName evidence="1">Uncharacterized protein</fullName>
    </submittedName>
</protein>